<dbReference type="EC" id="3.6.-.-" evidence="5"/>
<dbReference type="InterPro" id="IPR000086">
    <property type="entry name" value="NUDIX_hydrolase_dom"/>
</dbReference>
<reference evidence="5" key="1">
    <citation type="submission" date="2024-07" db="EMBL/GenBank/DDBJ databases">
        <authorList>
            <person name="Yu S.T."/>
        </authorList>
    </citation>
    <scope>NUCLEOTIDE SEQUENCE</scope>
    <source>
        <strain evidence="5">R11</strain>
    </source>
</reference>
<dbReference type="PANTHER" id="PTHR43046">
    <property type="entry name" value="GDP-MANNOSE MANNOSYL HYDROLASE"/>
    <property type="match status" value="1"/>
</dbReference>
<dbReference type="PANTHER" id="PTHR43046:SF14">
    <property type="entry name" value="MUTT_NUDIX FAMILY PROTEIN"/>
    <property type="match status" value="1"/>
</dbReference>
<dbReference type="AlphaFoldDB" id="A0AB39NAK4"/>
<dbReference type="Pfam" id="PF00293">
    <property type="entry name" value="NUDIX"/>
    <property type="match status" value="1"/>
</dbReference>
<evidence type="ECO:0000313" key="5">
    <source>
        <dbReference type="EMBL" id="XDQ15508.1"/>
    </source>
</evidence>
<evidence type="ECO:0000256" key="2">
    <source>
        <dbReference type="ARBA" id="ARBA00022801"/>
    </source>
</evidence>
<dbReference type="InterPro" id="IPR015797">
    <property type="entry name" value="NUDIX_hydrolase-like_dom_sf"/>
</dbReference>
<protein>
    <submittedName>
        <fullName evidence="5">NUDIX hydrolase</fullName>
        <ecNumber evidence="5">3.6.-.-</ecNumber>
    </submittedName>
</protein>
<keyword evidence="2 5" id="KW-0378">Hydrolase</keyword>
<comment type="cofactor">
    <cofactor evidence="1">
        <name>Mg(2+)</name>
        <dbReference type="ChEBI" id="CHEBI:18420"/>
    </cofactor>
</comment>
<dbReference type="PROSITE" id="PS00893">
    <property type="entry name" value="NUDIX_BOX"/>
    <property type="match status" value="1"/>
</dbReference>
<dbReference type="EMBL" id="CP163432">
    <property type="protein sequence ID" value="XDQ15508.1"/>
    <property type="molecule type" value="Genomic_DNA"/>
</dbReference>
<gene>
    <name evidence="5" type="ORF">AB5J55_40625</name>
</gene>
<accession>A0AB39NAK4</accession>
<dbReference type="SUPFAM" id="SSF55811">
    <property type="entry name" value="Nudix"/>
    <property type="match status" value="1"/>
</dbReference>
<feature type="region of interest" description="Disordered" evidence="3">
    <location>
        <begin position="183"/>
        <end position="202"/>
    </location>
</feature>
<sequence>MTVNEEAVAAPQADAGSAPAVVWVPREEWIKTQPQALIASCVMLLDGQGRILLVRYAPGQPMAGDWWLPGGMLDHGEDPCSAARRETYEEIGVELRSALRLIGIDHRVDVCGTGPVLDCFFDGGTLAEGTPIRLSPEHDQYAFVSLDELQDVQTAADVRTLTALHAAVTSGAAVCMREGEPVQELAGSGARPGDRQMRDSAG</sequence>
<feature type="domain" description="Nudix hydrolase" evidence="4">
    <location>
        <begin position="34"/>
        <end position="167"/>
    </location>
</feature>
<proteinExistence type="predicted"/>
<dbReference type="InterPro" id="IPR020084">
    <property type="entry name" value="NUDIX_hydrolase_CS"/>
</dbReference>
<evidence type="ECO:0000256" key="1">
    <source>
        <dbReference type="ARBA" id="ARBA00001946"/>
    </source>
</evidence>
<organism evidence="5">
    <name type="scientific">Streptomyces sp. R11</name>
    <dbReference type="NCBI Taxonomy" id="3238625"/>
    <lineage>
        <taxon>Bacteria</taxon>
        <taxon>Bacillati</taxon>
        <taxon>Actinomycetota</taxon>
        <taxon>Actinomycetes</taxon>
        <taxon>Kitasatosporales</taxon>
        <taxon>Streptomycetaceae</taxon>
        <taxon>Streptomyces</taxon>
    </lineage>
</organism>
<evidence type="ECO:0000259" key="4">
    <source>
        <dbReference type="PROSITE" id="PS51462"/>
    </source>
</evidence>
<dbReference type="Gene3D" id="3.90.79.10">
    <property type="entry name" value="Nucleoside Triphosphate Pyrophosphohydrolase"/>
    <property type="match status" value="1"/>
</dbReference>
<evidence type="ECO:0000256" key="3">
    <source>
        <dbReference type="SAM" id="MobiDB-lite"/>
    </source>
</evidence>
<dbReference type="GO" id="GO:0016787">
    <property type="term" value="F:hydrolase activity"/>
    <property type="evidence" value="ECO:0007669"/>
    <property type="project" value="UniProtKB-KW"/>
</dbReference>
<dbReference type="CDD" id="cd02883">
    <property type="entry name" value="NUDIX_Hydrolase"/>
    <property type="match status" value="1"/>
</dbReference>
<dbReference type="PROSITE" id="PS51462">
    <property type="entry name" value="NUDIX"/>
    <property type="match status" value="1"/>
</dbReference>
<name>A0AB39NAK4_9ACTN</name>
<feature type="compositionally biased region" description="Basic and acidic residues" evidence="3">
    <location>
        <begin position="192"/>
        <end position="202"/>
    </location>
</feature>
<dbReference type="RefSeq" id="WP_369275440.1">
    <property type="nucleotide sequence ID" value="NZ_CP163432.1"/>
</dbReference>